<dbReference type="AlphaFoldDB" id="A0A8T0Y850"/>
<evidence type="ECO:0000256" key="5">
    <source>
        <dbReference type="SAM" id="Phobius"/>
    </source>
</evidence>
<feature type="compositionally biased region" description="Basic and acidic residues" evidence="4">
    <location>
        <begin position="478"/>
        <end position="515"/>
    </location>
</feature>
<feature type="coiled-coil region" evidence="3">
    <location>
        <begin position="584"/>
        <end position="618"/>
    </location>
</feature>
<dbReference type="Pfam" id="PF14604">
    <property type="entry name" value="SH3_9"/>
    <property type="match status" value="1"/>
</dbReference>
<dbReference type="VEuPathDB" id="FungiDB:PC110_g19522"/>
<dbReference type="InterPro" id="IPR001452">
    <property type="entry name" value="SH3_domain"/>
</dbReference>
<feature type="region of interest" description="Disordered" evidence="4">
    <location>
        <begin position="545"/>
        <end position="569"/>
    </location>
</feature>
<keyword evidence="5" id="KW-0472">Membrane</keyword>
<dbReference type="PRINTS" id="PR00452">
    <property type="entry name" value="SH3DOMAIN"/>
</dbReference>
<feature type="region of interest" description="Disordered" evidence="4">
    <location>
        <begin position="269"/>
        <end position="338"/>
    </location>
</feature>
<reference evidence="7" key="1">
    <citation type="submission" date="2018-10" db="EMBL/GenBank/DDBJ databases">
        <title>Effector identification in a new, highly contiguous assembly of the strawberry crown rot pathogen Phytophthora cactorum.</title>
        <authorList>
            <person name="Armitage A.D."/>
            <person name="Nellist C.F."/>
            <person name="Bates H."/>
            <person name="Vickerstaff R.J."/>
            <person name="Harrison R.J."/>
        </authorList>
    </citation>
    <scope>NUCLEOTIDE SEQUENCE</scope>
    <source>
        <strain evidence="7">15-7</strain>
    </source>
</reference>
<evidence type="ECO:0000259" key="6">
    <source>
        <dbReference type="PROSITE" id="PS50002"/>
    </source>
</evidence>
<proteinExistence type="predicted"/>
<dbReference type="InterPro" id="IPR050670">
    <property type="entry name" value="STAM"/>
</dbReference>
<keyword evidence="1 2" id="KW-0728">SH3 domain</keyword>
<feature type="compositionally biased region" description="Basic and acidic residues" evidence="4">
    <location>
        <begin position="324"/>
        <end position="335"/>
    </location>
</feature>
<evidence type="ECO:0000313" key="8">
    <source>
        <dbReference type="Proteomes" id="UP000735874"/>
    </source>
</evidence>
<dbReference type="InterPro" id="IPR036028">
    <property type="entry name" value="SH3-like_dom_sf"/>
</dbReference>
<dbReference type="VEuPathDB" id="FungiDB:PC110_g19523"/>
<comment type="caution">
    <text evidence="7">The sequence shown here is derived from an EMBL/GenBank/DDBJ whole genome shotgun (WGS) entry which is preliminary data.</text>
</comment>
<dbReference type="InterPro" id="IPR015422">
    <property type="entry name" value="PyrdxlP-dep_Trfase_small"/>
</dbReference>
<dbReference type="PROSITE" id="PS50002">
    <property type="entry name" value="SH3"/>
    <property type="match status" value="1"/>
</dbReference>
<keyword evidence="5" id="KW-0812">Transmembrane</keyword>
<dbReference type="SUPFAM" id="SSF50044">
    <property type="entry name" value="SH3-domain"/>
    <property type="match status" value="1"/>
</dbReference>
<evidence type="ECO:0000256" key="2">
    <source>
        <dbReference type="PROSITE-ProRule" id="PRU00192"/>
    </source>
</evidence>
<protein>
    <recommendedName>
        <fullName evidence="6">SH3 domain-containing protein</fullName>
    </recommendedName>
</protein>
<dbReference type="SMART" id="SM00326">
    <property type="entry name" value="SH3"/>
    <property type="match status" value="1"/>
</dbReference>
<feature type="domain" description="SH3" evidence="6">
    <location>
        <begin position="123"/>
        <end position="185"/>
    </location>
</feature>
<evidence type="ECO:0000256" key="1">
    <source>
        <dbReference type="ARBA" id="ARBA00022443"/>
    </source>
</evidence>
<feature type="compositionally biased region" description="Acidic residues" evidence="4">
    <location>
        <begin position="306"/>
        <end position="316"/>
    </location>
</feature>
<feature type="compositionally biased region" description="Low complexity" evidence="4">
    <location>
        <begin position="554"/>
        <end position="563"/>
    </location>
</feature>
<evidence type="ECO:0000256" key="4">
    <source>
        <dbReference type="SAM" id="MobiDB-lite"/>
    </source>
</evidence>
<feature type="region of interest" description="Disordered" evidence="4">
    <location>
        <begin position="477"/>
        <end position="515"/>
    </location>
</feature>
<keyword evidence="3" id="KW-0175">Coiled coil</keyword>
<evidence type="ECO:0000256" key="3">
    <source>
        <dbReference type="SAM" id="Coils"/>
    </source>
</evidence>
<name>A0A8T0Y850_9STRA</name>
<feature type="compositionally biased region" description="Acidic residues" evidence="4">
    <location>
        <begin position="288"/>
        <end position="298"/>
    </location>
</feature>
<dbReference type="Gene3D" id="2.30.30.40">
    <property type="entry name" value="SH3 Domains"/>
    <property type="match status" value="1"/>
</dbReference>
<evidence type="ECO:0000313" key="7">
    <source>
        <dbReference type="EMBL" id="KAG2823291.1"/>
    </source>
</evidence>
<gene>
    <name evidence="7" type="ORF">PC113_g22209</name>
</gene>
<feature type="transmembrane region" description="Helical" evidence="5">
    <location>
        <begin position="97"/>
        <end position="119"/>
    </location>
</feature>
<accession>A0A8T0Y850</accession>
<dbReference type="PANTHER" id="PTHR45929">
    <property type="entry name" value="JAK PATHWAY SIGNAL TRANSDUCTION ADAPTOR MOLECULE"/>
    <property type="match status" value="1"/>
</dbReference>
<organism evidence="7 8">
    <name type="scientific">Phytophthora cactorum</name>
    <dbReference type="NCBI Taxonomy" id="29920"/>
    <lineage>
        <taxon>Eukaryota</taxon>
        <taxon>Sar</taxon>
        <taxon>Stramenopiles</taxon>
        <taxon>Oomycota</taxon>
        <taxon>Peronosporomycetes</taxon>
        <taxon>Peronosporales</taxon>
        <taxon>Peronosporaceae</taxon>
        <taxon>Phytophthora</taxon>
    </lineage>
</organism>
<keyword evidence="5" id="KW-1133">Transmembrane helix</keyword>
<dbReference type="PANTHER" id="PTHR45929:SF3">
    <property type="entry name" value="JAK PATHWAY SIGNAL TRANSDUCTION ADAPTOR MOLECULE"/>
    <property type="match status" value="1"/>
</dbReference>
<feature type="compositionally biased region" description="Low complexity" evidence="4">
    <location>
        <begin position="206"/>
        <end position="217"/>
    </location>
</feature>
<dbReference type="Proteomes" id="UP000735874">
    <property type="component" value="Unassembled WGS sequence"/>
</dbReference>
<sequence>MGLVCFYVAFGGRELNEALLRRVNESGKEFLIHSVVDGVHFLRLAIGGLEVDAWHIENVVTVLSKALTEAVGENPKWQELQRENFALVSWLFRTFEVILFFALITLPCFGHSLPIVIMVERRTCSMQVTALYDYEPEQNDELSFQEGDVLRVMLVQDDGWWSGYNVESPNVVGLFPSNYVQALRTASQVQSTKSLVDAGTTPRPPASSRQRIQQQPRQESDTPELEDDEEVDKVKELRSEYRGHVGAVLQLRRNLEQAERVSEAVRYARQQAERDRLRHRKSWREREQDEEEDIDEQVVEASHNGDEDDTEDEDEAAFPQLQGDMHETDRQEADKGSNIMMKNKAQTDEELDRATQTTADTENAAATVIARVYRRHAAIIQTNSEREREVEQQKIRVIAAVHIQRWAAHAYSRQRKQKTARRRWQRENDAATNIQKWIRMRWACFWRRRVEIERTMREAQQARHLVEIMKVQQLQAEGEEKMRREAENEHRLVKEKEERQQLEQKAKQEEEQHRVLQQKLEDEQQKLRQLQLKAVEEEVHRRFIQAKGQDADDPAAPSQAPSPGKTRRKVMKKEAVDLIKTLVQQQLGETLRDHDAKMDELQRMVARLQTVVRKQTAMLEDSTDQLMNLQMKQQEQKLPMPPRSSDASSGSFLPRITVQSSVPRQPIAPSGLRAPRPVMLSKLPVVARCGRMPRCNQSKKPGG</sequence>
<feature type="region of interest" description="Disordered" evidence="4">
    <location>
        <begin position="191"/>
        <end position="232"/>
    </location>
</feature>
<dbReference type="EMBL" id="RCMG01001619">
    <property type="protein sequence ID" value="KAG2823291.1"/>
    <property type="molecule type" value="Genomic_DNA"/>
</dbReference>
<dbReference type="Gene3D" id="3.90.1150.10">
    <property type="entry name" value="Aspartate Aminotransferase, domain 1"/>
    <property type="match status" value="1"/>
</dbReference>
<feature type="compositionally biased region" description="Acidic residues" evidence="4">
    <location>
        <begin position="221"/>
        <end position="231"/>
    </location>
</feature>